<dbReference type="Proteomes" id="UP001066276">
    <property type="component" value="Chromosome 2_2"/>
</dbReference>
<keyword evidence="2" id="KW-1185">Reference proteome</keyword>
<dbReference type="AlphaFoldDB" id="A0AAV7UYD2"/>
<gene>
    <name evidence="1" type="ORF">NDU88_002824</name>
</gene>
<accession>A0AAV7UYD2</accession>
<comment type="caution">
    <text evidence="1">The sequence shown here is derived from an EMBL/GenBank/DDBJ whole genome shotgun (WGS) entry which is preliminary data.</text>
</comment>
<proteinExistence type="predicted"/>
<dbReference type="EMBL" id="JANPWB010000004">
    <property type="protein sequence ID" value="KAJ1193527.1"/>
    <property type="molecule type" value="Genomic_DNA"/>
</dbReference>
<evidence type="ECO:0000313" key="1">
    <source>
        <dbReference type="EMBL" id="KAJ1193527.1"/>
    </source>
</evidence>
<organism evidence="1 2">
    <name type="scientific">Pleurodeles waltl</name>
    <name type="common">Iberian ribbed newt</name>
    <dbReference type="NCBI Taxonomy" id="8319"/>
    <lineage>
        <taxon>Eukaryota</taxon>
        <taxon>Metazoa</taxon>
        <taxon>Chordata</taxon>
        <taxon>Craniata</taxon>
        <taxon>Vertebrata</taxon>
        <taxon>Euteleostomi</taxon>
        <taxon>Amphibia</taxon>
        <taxon>Batrachia</taxon>
        <taxon>Caudata</taxon>
        <taxon>Salamandroidea</taxon>
        <taxon>Salamandridae</taxon>
        <taxon>Pleurodelinae</taxon>
        <taxon>Pleurodeles</taxon>
    </lineage>
</organism>
<reference evidence="1" key="1">
    <citation type="journal article" date="2022" name="bioRxiv">
        <title>Sequencing and chromosome-scale assembly of the giantPleurodeles waltlgenome.</title>
        <authorList>
            <person name="Brown T."/>
            <person name="Elewa A."/>
            <person name="Iarovenko S."/>
            <person name="Subramanian E."/>
            <person name="Araus A.J."/>
            <person name="Petzold A."/>
            <person name="Susuki M."/>
            <person name="Suzuki K.-i.T."/>
            <person name="Hayashi T."/>
            <person name="Toyoda A."/>
            <person name="Oliveira C."/>
            <person name="Osipova E."/>
            <person name="Leigh N.D."/>
            <person name="Simon A."/>
            <person name="Yun M.H."/>
        </authorList>
    </citation>
    <scope>NUCLEOTIDE SEQUENCE</scope>
    <source>
        <strain evidence="1">20211129_DDA</strain>
        <tissue evidence="1">Liver</tissue>
    </source>
</reference>
<sequence>MLCCTSAASFSKRSAFHGLPAPTWQTRWLAPASRALFGASRPHVSDALPRSSEQSVFQGLPTPRVRRAASLPRAERSFPFFLFLTRSLPHVAVDTQAGPGPDFNFQLLR</sequence>
<name>A0AAV7UYD2_PLEWA</name>
<evidence type="ECO:0000313" key="2">
    <source>
        <dbReference type="Proteomes" id="UP001066276"/>
    </source>
</evidence>
<protein>
    <submittedName>
        <fullName evidence="1">Uncharacterized protein</fullName>
    </submittedName>
</protein>